<comment type="caution">
    <text evidence="10">The sequence shown here is derived from an EMBL/GenBank/DDBJ whole genome shotgun (WGS) entry which is preliminary data.</text>
</comment>
<proteinExistence type="predicted"/>
<dbReference type="Pfam" id="PF05699">
    <property type="entry name" value="Dimer_Tnp_hAT"/>
    <property type="match status" value="1"/>
</dbReference>
<name>A0A2U1PMB3_ARTAN</name>
<evidence type="ECO:0000256" key="8">
    <source>
        <dbReference type="PROSITE-ProRule" id="PRU00027"/>
    </source>
</evidence>
<evidence type="ECO:0000259" key="9">
    <source>
        <dbReference type="PROSITE" id="PS50808"/>
    </source>
</evidence>
<comment type="subcellular location">
    <subcellularLocation>
        <location evidence="1">Nucleus</location>
    </subcellularLocation>
</comment>
<dbReference type="GO" id="GO:0008270">
    <property type="term" value="F:zinc ion binding"/>
    <property type="evidence" value="ECO:0007669"/>
    <property type="project" value="UniProtKB-KW"/>
</dbReference>
<dbReference type="InterPro" id="IPR012337">
    <property type="entry name" value="RNaseH-like_sf"/>
</dbReference>
<dbReference type="Proteomes" id="UP000245207">
    <property type="component" value="Unassembled WGS sequence"/>
</dbReference>
<evidence type="ECO:0000256" key="1">
    <source>
        <dbReference type="ARBA" id="ARBA00004123"/>
    </source>
</evidence>
<dbReference type="GO" id="GO:0046983">
    <property type="term" value="F:protein dimerization activity"/>
    <property type="evidence" value="ECO:0007669"/>
    <property type="project" value="InterPro"/>
</dbReference>
<sequence>MKFAVVRSPSPYNIILGRSAIKELRAIPSTIHAMMKFLTPRGVATLVTRSVIISECRKLEEKFLLKKEEEGEAPPVAAIMNEVTKTEEILVNPTYPDQLDQVECDDNNVKKRKAPSKPRRTTSECWKYFDPKMEADENGRIIKFAYCKWCPVVLKADSRQHGTRPLNTHYMNCDKNPDAEKLRKQKFLAFKKKIGDNNEGVTRIGTLETWKYDEKDIKKALLELVVLAELPFNQRVTNFKESIEKTCNSKKFLVSECPTRWNSTHDMLKTAIELKEAFFDYDFNNSSFARDLEEIPKRVDFEVCRKVVSFLEKFKETTELVSNVSCPVSHLWFGEVLDIDKHLREWQHENASFKEMIEDMRKKYDKYWGDYKKINHYMYFAMILDPTMKLEMIGVGFRHLIENGCVPMEVDENDSNETPLSFLTDGEVCDKMVKKVENDMRVLFDMYKEKYGTNLSSDLPKPTSSQSTNTSSRRNSFFFKKQAGNKFSGVDDELKKYLKEPRLELEGDDYFDILNCWKLNSPRFPIVSKMAKNILYIQVSTVASESTFSASSSVVLTFEYICTVINIYGHMQSNFIYSCSISLLLRSEPTVNFVFCILELLGCKFWAGQHLIYKKKLGCKIWVGLLGCKIWAGPEVLEKPSTDEEIINAIVEEEEENRMSPILRCLKEGIWPEDQNEARALRMKISHYTLIDDVLFKKSYLERTNINTFERSIGINWPIGTSCLNRTTPGGS</sequence>
<dbReference type="InterPro" id="IPR003656">
    <property type="entry name" value="Znf_BED"/>
</dbReference>
<feature type="domain" description="BED-type" evidence="9">
    <location>
        <begin position="120"/>
        <end position="181"/>
    </location>
</feature>
<evidence type="ECO:0000256" key="6">
    <source>
        <dbReference type="ARBA" id="ARBA00023125"/>
    </source>
</evidence>
<keyword evidence="4 8" id="KW-0863">Zinc-finger</keyword>
<dbReference type="InterPro" id="IPR008906">
    <property type="entry name" value="HATC_C_dom"/>
</dbReference>
<protein>
    <submittedName>
        <fullName evidence="10">Zinc finger BED domain-containing protein RICESLEEPER 2</fullName>
    </submittedName>
</protein>
<dbReference type="PROSITE" id="PS50808">
    <property type="entry name" value="ZF_BED"/>
    <property type="match status" value="1"/>
</dbReference>
<keyword evidence="6" id="KW-0238">DNA-binding</keyword>
<comment type="subunit">
    <text evidence="2">Homodimer.</text>
</comment>
<evidence type="ECO:0000256" key="7">
    <source>
        <dbReference type="ARBA" id="ARBA00023242"/>
    </source>
</evidence>
<dbReference type="InterPro" id="IPR036236">
    <property type="entry name" value="Znf_C2H2_sf"/>
</dbReference>
<keyword evidence="11" id="KW-1185">Reference proteome</keyword>
<dbReference type="InterPro" id="IPR025525">
    <property type="entry name" value="hAT-like_transposase_RNase-H"/>
</dbReference>
<evidence type="ECO:0000313" key="10">
    <source>
        <dbReference type="EMBL" id="PWA86896.1"/>
    </source>
</evidence>
<organism evidence="10 11">
    <name type="scientific">Artemisia annua</name>
    <name type="common">Sweet wormwood</name>
    <dbReference type="NCBI Taxonomy" id="35608"/>
    <lineage>
        <taxon>Eukaryota</taxon>
        <taxon>Viridiplantae</taxon>
        <taxon>Streptophyta</taxon>
        <taxon>Embryophyta</taxon>
        <taxon>Tracheophyta</taxon>
        <taxon>Spermatophyta</taxon>
        <taxon>Magnoliopsida</taxon>
        <taxon>eudicotyledons</taxon>
        <taxon>Gunneridae</taxon>
        <taxon>Pentapetalae</taxon>
        <taxon>asterids</taxon>
        <taxon>campanulids</taxon>
        <taxon>Asterales</taxon>
        <taxon>Asteraceae</taxon>
        <taxon>Asteroideae</taxon>
        <taxon>Anthemideae</taxon>
        <taxon>Artemisiinae</taxon>
        <taxon>Artemisia</taxon>
    </lineage>
</organism>
<keyword evidence="7" id="KW-0539">Nucleus</keyword>
<keyword evidence="3" id="KW-0479">Metal-binding</keyword>
<reference evidence="10 11" key="1">
    <citation type="journal article" date="2018" name="Mol. Plant">
        <title>The genome of Artemisia annua provides insight into the evolution of Asteraceae family and artemisinin biosynthesis.</title>
        <authorList>
            <person name="Shen Q."/>
            <person name="Zhang L."/>
            <person name="Liao Z."/>
            <person name="Wang S."/>
            <person name="Yan T."/>
            <person name="Shi P."/>
            <person name="Liu M."/>
            <person name="Fu X."/>
            <person name="Pan Q."/>
            <person name="Wang Y."/>
            <person name="Lv Z."/>
            <person name="Lu X."/>
            <person name="Zhang F."/>
            <person name="Jiang W."/>
            <person name="Ma Y."/>
            <person name="Chen M."/>
            <person name="Hao X."/>
            <person name="Li L."/>
            <person name="Tang Y."/>
            <person name="Lv G."/>
            <person name="Zhou Y."/>
            <person name="Sun X."/>
            <person name="Brodelius P.E."/>
            <person name="Rose J.K.C."/>
            <person name="Tang K."/>
        </authorList>
    </citation>
    <scope>NUCLEOTIDE SEQUENCE [LARGE SCALE GENOMIC DNA]</scope>
    <source>
        <strain evidence="11">cv. Huhao1</strain>
        <tissue evidence="10">Leaf</tissue>
    </source>
</reference>
<evidence type="ECO:0000256" key="2">
    <source>
        <dbReference type="ARBA" id="ARBA00011738"/>
    </source>
</evidence>
<dbReference type="PANTHER" id="PTHR23272">
    <property type="entry name" value="BED FINGER-RELATED"/>
    <property type="match status" value="1"/>
</dbReference>
<dbReference type="GO" id="GO:0005634">
    <property type="term" value="C:nucleus"/>
    <property type="evidence" value="ECO:0007669"/>
    <property type="project" value="UniProtKB-SubCell"/>
</dbReference>
<evidence type="ECO:0000256" key="4">
    <source>
        <dbReference type="ARBA" id="ARBA00022771"/>
    </source>
</evidence>
<dbReference type="Pfam" id="PF14372">
    <property type="entry name" value="hAT-like_RNase-H"/>
    <property type="match status" value="1"/>
</dbReference>
<dbReference type="GO" id="GO:0003677">
    <property type="term" value="F:DNA binding"/>
    <property type="evidence" value="ECO:0007669"/>
    <property type="project" value="UniProtKB-KW"/>
</dbReference>
<dbReference type="AlphaFoldDB" id="A0A2U1PMB3"/>
<evidence type="ECO:0000256" key="3">
    <source>
        <dbReference type="ARBA" id="ARBA00022723"/>
    </source>
</evidence>
<dbReference type="SMART" id="SM00614">
    <property type="entry name" value="ZnF_BED"/>
    <property type="match status" value="1"/>
</dbReference>
<evidence type="ECO:0000256" key="5">
    <source>
        <dbReference type="ARBA" id="ARBA00022833"/>
    </source>
</evidence>
<dbReference type="EMBL" id="PKPP01000969">
    <property type="protein sequence ID" value="PWA86896.1"/>
    <property type="molecule type" value="Genomic_DNA"/>
</dbReference>
<dbReference type="SUPFAM" id="SSF53098">
    <property type="entry name" value="Ribonuclease H-like"/>
    <property type="match status" value="1"/>
</dbReference>
<keyword evidence="5" id="KW-0862">Zinc</keyword>
<dbReference type="OrthoDB" id="2610923at2759"/>
<dbReference type="PANTHER" id="PTHR23272:SF190">
    <property type="entry name" value="ZINC FINGER, BED-TYPE-RELATED"/>
    <property type="match status" value="1"/>
</dbReference>
<gene>
    <name evidence="10" type="ORF">CTI12_AA136080</name>
</gene>
<accession>A0A2U1PMB3</accession>
<dbReference type="SUPFAM" id="SSF57667">
    <property type="entry name" value="beta-beta-alpha zinc fingers"/>
    <property type="match status" value="1"/>
</dbReference>
<evidence type="ECO:0000313" key="11">
    <source>
        <dbReference type="Proteomes" id="UP000245207"/>
    </source>
</evidence>